<feature type="region of interest" description="Disordered" evidence="1">
    <location>
        <begin position="276"/>
        <end position="306"/>
    </location>
</feature>
<proteinExistence type="predicted"/>
<feature type="region of interest" description="Disordered" evidence="1">
    <location>
        <begin position="76"/>
        <end position="150"/>
    </location>
</feature>
<accession>A0A9P5TLV5</accession>
<feature type="region of interest" description="Disordered" evidence="1">
    <location>
        <begin position="1"/>
        <end position="50"/>
    </location>
</feature>
<organism evidence="2 3">
    <name type="scientific">Gymnopilus junonius</name>
    <name type="common">Spectacular rustgill mushroom</name>
    <name type="synonym">Gymnopilus spectabilis subsp. junonius</name>
    <dbReference type="NCBI Taxonomy" id="109634"/>
    <lineage>
        <taxon>Eukaryota</taxon>
        <taxon>Fungi</taxon>
        <taxon>Dikarya</taxon>
        <taxon>Basidiomycota</taxon>
        <taxon>Agaricomycotina</taxon>
        <taxon>Agaricomycetes</taxon>
        <taxon>Agaricomycetidae</taxon>
        <taxon>Agaricales</taxon>
        <taxon>Agaricineae</taxon>
        <taxon>Hymenogastraceae</taxon>
        <taxon>Gymnopilus</taxon>
    </lineage>
</organism>
<sequence length="454" mass="48723">MHYQMLSRPPLSALSPNSPSDHRSAQRSSPTCSLSLTSVSASGTAGTIDNTSCSAASGTDAAAMLVDSCSTSLVTVSPTAQPKPKVPVPFPKRPHSLLRSTASSHTSRVQQPSSGGMSSIPFATQETETDDDVNNAQDTDDHPRKRTRTSAFSVNRIQLWRTQVASELDPSTAASSLKLYGSRTAKLPPRPPSKDLRHSSSHSHSKKPSVPDFMTLLTSLTSQSRSFPLAGPKFNAFNRGRRAHANDLKHHLNLYRTLVHELERKYLSQPEVARKISSPCGTLGSTSSPRRKSCPPTSTPPPHLDHQDALLAHHLRTYLLLNGTDIEKLLVNAQPSEENATENHQLDQEGVLLPSTAAAAAPSGQDDHAAPMDVDEDSSVSKVHPPSTSADGTEASSNLPSPAPVALLSYPHLVANLILRRFEPPKVPLAKAMLVRYPRARSALAAGCITLNSY</sequence>
<reference evidence="2" key="1">
    <citation type="submission" date="2020-11" db="EMBL/GenBank/DDBJ databases">
        <authorList>
            <consortium name="DOE Joint Genome Institute"/>
            <person name="Ahrendt S."/>
            <person name="Riley R."/>
            <person name="Andreopoulos W."/>
            <person name="LaButti K."/>
            <person name="Pangilinan J."/>
            <person name="Ruiz-duenas F.J."/>
            <person name="Barrasa J.M."/>
            <person name="Sanchez-Garcia M."/>
            <person name="Camarero S."/>
            <person name="Miyauchi S."/>
            <person name="Serrano A."/>
            <person name="Linde D."/>
            <person name="Babiker R."/>
            <person name="Drula E."/>
            <person name="Ayuso-Fernandez I."/>
            <person name="Pacheco R."/>
            <person name="Padilla G."/>
            <person name="Ferreira P."/>
            <person name="Barriuso J."/>
            <person name="Kellner H."/>
            <person name="Castanera R."/>
            <person name="Alfaro M."/>
            <person name="Ramirez L."/>
            <person name="Pisabarro A.G."/>
            <person name="Kuo A."/>
            <person name="Tritt A."/>
            <person name="Lipzen A."/>
            <person name="He G."/>
            <person name="Yan M."/>
            <person name="Ng V."/>
            <person name="Cullen D."/>
            <person name="Martin F."/>
            <person name="Rosso M.-N."/>
            <person name="Henrissat B."/>
            <person name="Hibbett D."/>
            <person name="Martinez A.T."/>
            <person name="Grigoriev I.V."/>
        </authorList>
    </citation>
    <scope>NUCLEOTIDE SEQUENCE</scope>
    <source>
        <strain evidence="2">AH 44721</strain>
    </source>
</reference>
<name>A0A9P5TLV5_GYMJU</name>
<dbReference type="EMBL" id="JADNYJ010000073">
    <property type="protein sequence ID" value="KAF8891118.1"/>
    <property type="molecule type" value="Genomic_DNA"/>
</dbReference>
<comment type="caution">
    <text evidence="2">The sequence shown here is derived from an EMBL/GenBank/DDBJ whole genome shotgun (WGS) entry which is preliminary data.</text>
</comment>
<dbReference type="AlphaFoldDB" id="A0A9P5TLV5"/>
<evidence type="ECO:0000256" key="1">
    <source>
        <dbReference type="SAM" id="MobiDB-lite"/>
    </source>
</evidence>
<feature type="region of interest" description="Disordered" evidence="1">
    <location>
        <begin position="358"/>
        <end position="400"/>
    </location>
</feature>
<feature type="compositionally biased region" description="Polar residues" evidence="1">
    <location>
        <begin position="279"/>
        <end position="288"/>
    </location>
</feature>
<feature type="compositionally biased region" description="Low complexity" evidence="1">
    <location>
        <begin position="1"/>
        <end position="19"/>
    </location>
</feature>
<dbReference type="Proteomes" id="UP000724874">
    <property type="component" value="Unassembled WGS sequence"/>
</dbReference>
<keyword evidence="3" id="KW-1185">Reference proteome</keyword>
<dbReference type="OrthoDB" id="3068366at2759"/>
<evidence type="ECO:0000313" key="3">
    <source>
        <dbReference type="Proteomes" id="UP000724874"/>
    </source>
</evidence>
<feature type="compositionally biased region" description="Polar residues" evidence="1">
    <location>
        <begin position="386"/>
        <end position="400"/>
    </location>
</feature>
<evidence type="ECO:0000313" key="2">
    <source>
        <dbReference type="EMBL" id="KAF8891118.1"/>
    </source>
</evidence>
<feature type="region of interest" description="Disordered" evidence="1">
    <location>
        <begin position="179"/>
        <end position="211"/>
    </location>
</feature>
<protein>
    <submittedName>
        <fullName evidence="2">Uncharacterized protein</fullName>
    </submittedName>
</protein>
<feature type="compositionally biased region" description="Polar residues" evidence="1">
    <location>
        <begin position="26"/>
        <end position="50"/>
    </location>
</feature>
<gene>
    <name evidence="2" type="ORF">CPB84DRAFT_1849028</name>
</gene>
<feature type="compositionally biased region" description="Polar residues" evidence="1">
    <location>
        <begin position="98"/>
        <end position="126"/>
    </location>
</feature>